<evidence type="ECO:0008006" key="5">
    <source>
        <dbReference type="Google" id="ProtNLM"/>
    </source>
</evidence>
<keyword evidence="2" id="KW-1133">Transmembrane helix</keyword>
<sequence>MLKHLTSVGAGRPLDKHGFPDGPWTPYSLAEAISEIESNHAGVDLRTVQTWFQDNDRGVRPDNIRWLARVFGCDDPEATSDWQVALGEAQARLAAKRWKRKKAAGASATPEVDDQPAERPAEAVVNNDQAERRRFSLARASESLFSGKSPLNLPASVWAGCVTLGVLSYIMGVHSVTYSPSVGLHKQVGFLWAPNWTVLELVILPLFLVILINLLTFWKDEGRSALVAACGGADNEESWEDKVEAFAVSFWTVTFVCFVIVFVVQWSGVHLRALLQGETGNIMVDWNIMAIVRPDVITAPEAIVLSMLAFLYTAAICWVFLVGLVLLYMIVHDFNAICRASKSYVTDDQLSRIGAVGARVMSAAFRCSILGIFIATSIKLQATYLLSDGDNILNWLRNDTLSVLGLTDIENGWLDQRALANFTSFLLLFTTCCVFLFCFVQIHAVVQRGSGTQHAPNIGEVVRGGIPWWKMLAVIMLLGVNFLLIGQISGFSILLGICVLVAVYSLYDPMFEQAPLRELETGGN</sequence>
<evidence type="ECO:0000313" key="3">
    <source>
        <dbReference type="EMBL" id="KPN62889.1"/>
    </source>
</evidence>
<feature type="transmembrane region" description="Helical" evidence="2">
    <location>
        <begin position="425"/>
        <end position="446"/>
    </location>
</feature>
<proteinExistence type="predicted"/>
<reference evidence="3 4" key="1">
    <citation type="submission" date="2015-09" db="EMBL/GenBank/DDBJ databases">
        <title>Draft genome sequence of Aliiroseovarius crassostreae CV919-312TSm, the causative agent of Roseovarius Oyster Disease (formerly Juvenile Oyster Disease).</title>
        <authorList>
            <person name="Kessner L."/>
            <person name="Spinard E."/>
            <person name="Nelson D."/>
        </authorList>
    </citation>
    <scope>NUCLEOTIDE SEQUENCE [LARGE SCALE GENOMIC DNA]</scope>
    <source>
        <strain evidence="3 4">CV919-312</strain>
    </source>
</reference>
<dbReference type="AlphaFoldDB" id="A0A0P7JNW0"/>
<feature type="transmembrane region" description="Helical" evidence="2">
    <location>
        <begin position="303"/>
        <end position="331"/>
    </location>
</feature>
<feature type="transmembrane region" description="Helical" evidence="2">
    <location>
        <begin position="491"/>
        <end position="507"/>
    </location>
</feature>
<feature type="region of interest" description="Disordered" evidence="1">
    <location>
        <begin position="104"/>
        <end position="123"/>
    </location>
</feature>
<gene>
    <name evidence="3" type="ORF">AKJ29_01725</name>
</gene>
<dbReference type="InterPro" id="IPR058114">
    <property type="entry name" value="RcgA-like"/>
</dbReference>
<protein>
    <recommendedName>
        <fullName evidence="5">Transmembrane protein</fullName>
    </recommendedName>
</protein>
<evidence type="ECO:0000313" key="4">
    <source>
        <dbReference type="Proteomes" id="UP000050471"/>
    </source>
</evidence>
<name>A0A0P7JNW0_9RHOB</name>
<keyword evidence="2" id="KW-0812">Transmembrane</keyword>
<keyword evidence="4" id="KW-1185">Reference proteome</keyword>
<feature type="transmembrane region" description="Helical" evidence="2">
    <location>
        <begin position="155"/>
        <end position="176"/>
    </location>
</feature>
<dbReference type="EMBL" id="LKBA01000008">
    <property type="protein sequence ID" value="KPN62889.1"/>
    <property type="molecule type" value="Genomic_DNA"/>
</dbReference>
<feature type="transmembrane region" description="Helical" evidence="2">
    <location>
        <begin position="245"/>
        <end position="266"/>
    </location>
</feature>
<evidence type="ECO:0000256" key="2">
    <source>
        <dbReference type="SAM" id="Phobius"/>
    </source>
</evidence>
<evidence type="ECO:0000256" key="1">
    <source>
        <dbReference type="SAM" id="MobiDB-lite"/>
    </source>
</evidence>
<organism evidence="3 4">
    <name type="scientific">Aliiroseovarius crassostreae</name>
    <dbReference type="NCBI Taxonomy" id="154981"/>
    <lineage>
        <taxon>Bacteria</taxon>
        <taxon>Pseudomonadati</taxon>
        <taxon>Pseudomonadota</taxon>
        <taxon>Alphaproteobacteria</taxon>
        <taxon>Rhodobacterales</taxon>
        <taxon>Paracoccaceae</taxon>
        <taxon>Aliiroseovarius</taxon>
    </lineage>
</organism>
<dbReference type="STRING" id="154981.AKJ29_01725"/>
<accession>A0A0P7JNW0</accession>
<feature type="transmembrane region" description="Helical" evidence="2">
    <location>
        <begin position="196"/>
        <end position="218"/>
    </location>
</feature>
<dbReference type="NCBIfam" id="NF047336">
    <property type="entry name" value="conj_memb_RcgA"/>
    <property type="match status" value="1"/>
</dbReference>
<comment type="caution">
    <text evidence="3">The sequence shown here is derived from an EMBL/GenBank/DDBJ whole genome shotgun (WGS) entry which is preliminary data.</text>
</comment>
<keyword evidence="2" id="KW-0472">Membrane</keyword>
<dbReference type="Proteomes" id="UP000050471">
    <property type="component" value="Unassembled WGS sequence"/>
</dbReference>
<feature type="transmembrane region" description="Helical" evidence="2">
    <location>
        <begin position="466"/>
        <end position="484"/>
    </location>
</feature>